<evidence type="ECO:0000313" key="1">
    <source>
        <dbReference type="EMBL" id="KAI6084938.1"/>
    </source>
</evidence>
<accession>A0ACC0CXB2</accession>
<name>A0ACC0CXB2_9PEZI</name>
<protein>
    <submittedName>
        <fullName evidence="1">Short chain dehydrogenase reductase</fullName>
    </submittedName>
</protein>
<comment type="caution">
    <text evidence="1">The sequence shown here is derived from an EMBL/GenBank/DDBJ whole genome shotgun (WGS) entry which is preliminary data.</text>
</comment>
<dbReference type="EMBL" id="MU394331">
    <property type="protein sequence ID" value="KAI6084938.1"/>
    <property type="molecule type" value="Genomic_DNA"/>
</dbReference>
<organism evidence="1 2">
    <name type="scientific">Hypoxylon rubiginosum</name>
    <dbReference type="NCBI Taxonomy" id="110542"/>
    <lineage>
        <taxon>Eukaryota</taxon>
        <taxon>Fungi</taxon>
        <taxon>Dikarya</taxon>
        <taxon>Ascomycota</taxon>
        <taxon>Pezizomycotina</taxon>
        <taxon>Sordariomycetes</taxon>
        <taxon>Xylariomycetidae</taxon>
        <taxon>Xylariales</taxon>
        <taxon>Hypoxylaceae</taxon>
        <taxon>Hypoxylon</taxon>
    </lineage>
</organism>
<reference evidence="1 2" key="1">
    <citation type="journal article" date="2022" name="New Phytol.">
        <title>Ecological generalism drives hyperdiversity of secondary metabolite gene clusters in xylarialean endophytes.</title>
        <authorList>
            <person name="Franco M.E.E."/>
            <person name="Wisecaver J.H."/>
            <person name="Arnold A.E."/>
            <person name="Ju Y.M."/>
            <person name="Slot J.C."/>
            <person name="Ahrendt S."/>
            <person name="Moore L.P."/>
            <person name="Eastman K.E."/>
            <person name="Scott K."/>
            <person name="Konkel Z."/>
            <person name="Mondo S.J."/>
            <person name="Kuo A."/>
            <person name="Hayes R.D."/>
            <person name="Haridas S."/>
            <person name="Andreopoulos B."/>
            <person name="Riley R."/>
            <person name="LaButti K."/>
            <person name="Pangilinan J."/>
            <person name="Lipzen A."/>
            <person name="Amirebrahimi M."/>
            <person name="Yan J."/>
            <person name="Adam C."/>
            <person name="Keymanesh K."/>
            <person name="Ng V."/>
            <person name="Louie K."/>
            <person name="Northen T."/>
            <person name="Drula E."/>
            <person name="Henrissat B."/>
            <person name="Hsieh H.M."/>
            <person name="Youens-Clark K."/>
            <person name="Lutzoni F."/>
            <person name="Miadlikowska J."/>
            <person name="Eastwood D.C."/>
            <person name="Hamelin R.C."/>
            <person name="Grigoriev I.V."/>
            <person name="U'Ren J.M."/>
        </authorList>
    </citation>
    <scope>NUCLEOTIDE SEQUENCE [LARGE SCALE GENOMIC DNA]</scope>
    <source>
        <strain evidence="1 2">ER1909</strain>
    </source>
</reference>
<dbReference type="Proteomes" id="UP001497680">
    <property type="component" value="Unassembled WGS sequence"/>
</dbReference>
<keyword evidence="2" id="KW-1185">Reference proteome</keyword>
<proteinExistence type="predicted"/>
<evidence type="ECO:0000313" key="2">
    <source>
        <dbReference type="Proteomes" id="UP001497680"/>
    </source>
</evidence>
<gene>
    <name evidence="1" type="ORF">F4821DRAFT_241917</name>
</gene>
<sequence length="319" mass="34130">MAALSITDESIPDLYGRTVIVTGGSSGIGLGAVKIFLEHNARVFNLDIQPPPADLDSAANLTFIQTDISSWPSLAGAFSIITRVHRASVDIAVGNAGVEEDGAYLQQCLRPAPTSEDEWAALMTERLSYRTVAVNLEGTLNFVMLAARVMKGQRDGGSIVLTGSATAYLPEQSIPVYCATKAAITNLVRSLRATLPQHNIAISGVAPSATESATLPPRLAAPLRAAQLPVSTGRHVGLAIAYSATARQSQRVEDYGKDDAAADAEGRWNGRVIHTLGDTFTEVEETLVRTRPQWWGERNTELARAQQRATDLRDTLLGP</sequence>